<accession>A0A699XPW1</accession>
<feature type="region of interest" description="Disordered" evidence="1">
    <location>
        <begin position="58"/>
        <end position="84"/>
    </location>
</feature>
<feature type="non-terminal residue" evidence="2">
    <location>
        <position position="1"/>
    </location>
</feature>
<feature type="non-terminal residue" evidence="2">
    <location>
        <position position="84"/>
    </location>
</feature>
<evidence type="ECO:0000313" key="2">
    <source>
        <dbReference type="EMBL" id="GFD58941.1"/>
    </source>
</evidence>
<proteinExistence type="predicted"/>
<evidence type="ECO:0000256" key="1">
    <source>
        <dbReference type="SAM" id="MobiDB-lite"/>
    </source>
</evidence>
<dbReference type="AlphaFoldDB" id="A0A699XPW1"/>
<sequence length="84" mass="8178">AVCAARGGQCLRGGNGGAGAHHSAPAGRAGVSFGGALGHSLLYRRVWADQGGGQLLRRGLGGPDGAQKSAGHRLAVRPARAAAA</sequence>
<dbReference type="EMBL" id="BKCJ011859265">
    <property type="protein sequence ID" value="GFD58941.1"/>
    <property type="molecule type" value="Genomic_DNA"/>
</dbReference>
<organism evidence="2">
    <name type="scientific">Tanacetum cinerariifolium</name>
    <name type="common">Dalmatian daisy</name>
    <name type="synonym">Chrysanthemum cinerariifolium</name>
    <dbReference type="NCBI Taxonomy" id="118510"/>
    <lineage>
        <taxon>Eukaryota</taxon>
        <taxon>Viridiplantae</taxon>
        <taxon>Streptophyta</taxon>
        <taxon>Embryophyta</taxon>
        <taxon>Tracheophyta</taxon>
        <taxon>Spermatophyta</taxon>
        <taxon>Magnoliopsida</taxon>
        <taxon>eudicotyledons</taxon>
        <taxon>Gunneridae</taxon>
        <taxon>Pentapetalae</taxon>
        <taxon>asterids</taxon>
        <taxon>campanulids</taxon>
        <taxon>Asterales</taxon>
        <taxon>Asteraceae</taxon>
        <taxon>Asteroideae</taxon>
        <taxon>Anthemideae</taxon>
        <taxon>Anthemidinae</taxon>
        <taxon>Tanacetum</taxon>
    </lineage>
</organism>
<reference evidence="2" key="1">
    <citation type="journal article" date="2019" name="Sci. Rep.">
        <title>Draft genome of Tanacetum cinerariifolium, the natural source of mosquito coil.</title>
        <authorList>
            <person name="Yamashiro T."/>
            <person name="Shiraishi A."/>
            <person name="Satake H."/>
            <person name="Nakayama K."/>
        </authorList>
    </citation>
    <scope>NUCLEOTIDE SEQUENCE</scope>
</reference>
<gene>
    <name evidence="2" type="ORF">Tci_930910</name>
</gene>
<comment type="caution">
    <text evidence="2">The sequence shown here is derived from an EMBL/GenBank/DDBJ whole genome shotgun (WGS) entry which is preliminary data.</text>
</comment>
<name>A0A699XPW1_TANCI</name>
<protein>
    <submittedName>
        <fullName evidence="2">Uncharacterized protein</fullName>
    </submittedName>
</protein>